<feature type="binding site" evidence="10">
    <location>
        <position position="43"/>
    </location>
    <ligand>
        <name>Mn(2+)</name>
        <dbReference type="ChEBI" id="CHEBI:29035"/>
        <label>2</label>
    </ligand>
</feature>
<evidence type="ECO:0000256" key="3">
    <source>
        <dbReference type="ARBA" id="ARBA00022519"/>
    </source>
</evidence>
<feature type="binding site" evidence="10">
    <location>
        <position position="198"/>
    </location>
    <ligand>
        <name>Mn(2+)</name>
        <dbReference type="ChEBI" id="CHEBI:29035"/>
        <label>2</label>
    </ligand>
</feature>
<dbReference type="GO" id="GO:0008758">
    <property type="term" value="F:UDP-2,3-diacylglucosamine hydrolase activity"/>
    <property type="evidence" value="ECO:0007669"/>
    <property type="project" value="UniProtKB-UniRule"/>
</dbReference>
<feature type="binding site" evidence="10">
    <location>
        <position position="167"/>
    </location>
    <ligand>
        <name>substrate</name>
    </ligand>
</feature>
<evidence type="ECO:0000256" key="2">
    <source>
        <dbReference type="ARBA" id="ARBA00022516"/>
    </source>
</evidence>
<evidence type="ECO:0000256" key="7">
    <source>
        <dbReference type="ARBA" id="ARBA00023098"/>
    </source>
</evidence>
<dbReference type="InterPro" id="IPR029052">
    <property type="entry name" value="Metallo-depent_PP-like"/>
</dbReference>
<feature type="binding site" evidence="10">
    <location>
        <position position="200"/>
    </location>
    <ligand>
        <name>Mn(2+)</name>
        <dbReference type="ChEBI" id="CHEBI:29035"/>
        <label>1</label>
    </ligand>
</feature>
<dbReference type="AlphaFoldDB" id="A0A8J7FNX8"/>
<keyword evidence="4 10" id="KW-0441">Lipid A biosynthesis</keyword>
<feature type="binding site" evidence="10">
    <location>
        <position position="10"/>
    </location>
    <ligand>
        <name>Mn(2+)</name>
        <dbReference type="ChEBI" id="CHEBI:29035"/>
        <label>1</label>
    </ligand>
</feature>
<evidence type="ECO:0000313" key="12">
    <source>
        <dbReference type="EMBL" id="MBE9610306.1"/>
    </source>
</evidence>
<evidence type="ECO:0000256" key="9">
    <source>
        <dbReference type="ARBA" id="ARBA00023211"/>
    </source>
</evidence>
<evidence type="ECO:0000256" key="1">
    <source>
        <dbReference type="ARBA" id="ARBA00022475"/>
    </source>
</evidence>
<gene>
    <name evidence="10" type="primary">lpxH</name>
    <name evidence="12" type="ORF">INR99_13225</name>
</gene>
<keyword evidence="8 10" id="KW-0472">Membrane</keyword>
<keyword evidence="2 10" id="KW-0444">Lipid biosynthesis</keyword>
<feature type="binding site" evidence="10">
    <location>
        <position position="125"/>
    </location>
    <ligand>
        <name>substrate</name>
    </ligand>
</feature>
<keyword evidence="1 10" id="KW-1003">Cell membrane</keyword>
<keyword evidence="3 10" id="KW-0997">Cell inner membrane</keyword>
<evidence type="ECO:0000313" key="13">
    <source>
        <dbReference type="Proteomes" id="UP000604481"/>
    </source>
</evidence>
<dbReference type="InterPro" id="IPR004843">
    <property type="entry name" value="Calcineurin-like_PHP"/>
</dbReference>
<dbReference type="NCBIfam" id="NF003743">
    <property type="entry name" value="PRK05340.1"/>
    <property type="match status" value="1"/>
</dbReference>
<proteinExistence type="inferred from homology"/>
<comment type="pathway">
    <text evidence="10">Glycolipid biosynthesis; lipid IV(A) biosynthesis; lipid IV(A) from (3R)-3-hydroxytetradecanoyl-[acyl-carrier-protein] and UDP-N-acetyl-alpha-D-glucosamine: step 4/6.</text>
</comment>
<feature type="binding site" evidence="10">
    <location>
        <begin position="82"/>
        <end position="83"/>
    </location>
    <ligand>
        <name>substrate</name>
    </ligand>
</feature>
<evidence type="ECO:0000259" key="11">
    <source>
        <dbReference type="Pfam" id="PF00149"/>
    </source>
</evidence>
<feature type="binding site" evidence="10">
    <location>
        <position position="170"/>
    </location>
    <ligand>
        <name>substrate</name>
    </ligand>
</feature>
<dbReference type="GO" id="GO:0030145">
    <property type="term" value="F:manganese ion binding"/>
    <property type="evidence" value="ECO:0007669"/>
    <property type="project" value="UniProtKB-UniRule"/>
</dbReference>
<dbReference type="CDD" id="cd07398">
    <property type="entry name" value="MPP_YbbF-LpxH"/>
    <property type="match status" value="1"/>
</dbReference>
<feature type="binding site" evidence="10">
    <location>
        <position position="117"/>
    </location>
    <ligand>
        <name>Mn(2+)</name>
        <dbReference type="ChEBI" id="CHEBI:29035"/>
        <label>2</label>
    </ligand>
</feature>
<evidence type="ECO:0000256" key="5">
    <source>
        <dbReference type="ARBA" id="ARBA00022723"/>
    </source>
</evidence>
<dbReference type="RefSeq" id="WP_194116833.1">
    <property type="nucleotide sequence ID" value="NZ_JADFUA010000008.1"/>
</dbReference>
<dbReference type="GO" id="GO:0009245">
    <property type="term" value="P:lipid A biosynthetic process"/>
    <property type="evidence" value="ECO:0007669"/>
    <property type="project" value="UniProtKB-UniRule"/>
</dbReference>
<dbReference type="Proteomes" id="UP000604481">
    <property type="component" value="Unassembled WGS sequence"/>
</dbReference>
<keyword evidence="6 10" id="KW-0378">Hydrolase</keyword>
<name>A0A8J7FNX8_9NEIS</name>
<dbReference type="GO" id="GO:0005737">
    <property type="term" value="C:cytoplasm"/>
    <property type="evidence" value="ECO:0007669"/>
    <property type="project" value="InterPro"/>
</dbReference>
<evidence type="ECO:0000256" key="8">
    <source>
        <dbReference type="ARBA" id="ARBA00023136"/>
    </source>
</evidence>
<evidence type="ECO:0000256" key="6">
    <source>
        <dbReference type="ARBA" id="ARBA00022801"/>
    </source>
</evidence>
<dbReference type="EC" id="3.6.1.54" evidence="10"/>
<reference evidence="12 13" key="1">
    <citation type="submission" date="2020-10" db="EMBL/GenBank/DDBJ databases">
        <title>The genome sequence of Chitinilyticum litopenaei 4Y14.</title>
        <authorList>
            <person name="Liu Y."/>
        </authorList>
    </citation>
    <scope>NUCLEOTIDE SEQUENCE [LARGE SCALE GENOMIC DNA]</scope>
    <source>
        <strain evidence="12 13">4Y14</strain>
    </source>
</reference>
<feature type="binding site" evidence="10">
    <location>
        <position position="163"/>
    </location>
    <ligand>
        <name>substrate</name>
    </ligand>
</feature>
<evidence type="ECO:0000256" key="10">
    <source>
        <dbReference type="HAMAP-Rule" id="MF_00575"/>
    </source>
</evidence>
<dbReference type="Pfam" id="PF00149">
    <property type="entry name" value="Metallophos"/>
    <property type="match status" value="1"/>
</dbReference>
<dbReference type="InterPro" id="IPR043461">
    <property type="entry name" value="LpxH-like"/>
</dbReference>
<sequence length="241" mass="27260">MHSSALFIADLHLSPADPATAQAFLRFLEGPVQGTDALYILGDLFDYWLGDDQLDDPFYAAQAAALRALATRGVRIHFMPGNRDFLCSRRFATSAGLTILSDPCVIELDGLRLLLAHGDAYCTDDVAYQRFRRLIRSRLSRALLLAMPRTWRQRKAAQLRKRSRNSNRNKDYRIMDVNARSIEQAFLNSGCSLLIHGHTHRPATHQHTNGIRHVLSDWHAGHGAYLAWESGELRTRSWPAK</sequence>
<keyword evidence="5 10" id="KW-0479">Metal-binding</keyword>
<comment type="catalytic activity">
    <reaction evidence="10">
        <text>UDP-2-N,3-O-bis[(3R)-3-hydroxytetradecanoyl]-alpha-D-glucosamine + H2O = 2-N,3-O-bis[(3R)-3-hydroxytetradecanoyl]-alpha-D-glucosaminyl 1-phosphate + UMP + 2 H(+)</text>
        <dbReference type="Rhea" id="RHEA:25213"/>
        <dbReference type="ChEBI" id="CHEBI:15377"/>
        <dbReference type="ChEBI" id="CHEBI:15378"/>
        <dbReference type="ChEBI" id="CHEBI:57865"/>
        <dbReference type="ChEBI" id="CHEBI:57957"/>
        <dbReference type="ChEBI" id="CHEBI:78847"/>
        <dbReference type="EC" id="3.6.1.54"/>
    </reaction>
</comment>
<keyword evidence="7 10" id="KW-0443">Lipid metabolism</keyword>
<feature type="binding site" evidence="10">
    <location>
        <position position="198"/>
    </location>
    <ligand>
        <name>substrate</name>
    </ligand>
</feature>
<dbReference type="SUPFAM" id="SSF56300">
    <property type="entry name" value="Metallo-dependent phosphatases"/>
    <property type="match status" value="1"/>
</dbReference>
<dbReference type="PANTHER" id="PTHR34990:SF1">
    <property type="entry name" value="UDP-2,3-DIACYLGLUCOSAMINE HYDROLASE"/>
    <property type="match status" value="1"/>
</dbReference>
<comment type="similarity">
    <text evidence="10">Belongs to the LpxH family.</text>
</comment>
<dbReference type="EMBL" id="JADFUA010000008">
    <property type="protein sequence ID" value="MBE9610306.1"/>
    <property type="molecule type" value="Genomic_DNA"/>
</dbReference>
<dbReference type="GO" id="GO:0019897">
    <property type="term" value="C:extrinsic component of plasma membrane"/>
    <property type="evidence" value="ECO:0007669"/>
    <property type="project" value="UniProtKB-UniRule"/>
</dbReference>
<dbReference type="HAMAP" id="MF_00575">
    <property type="entry name" value="LpxH"/>
    <property type="match status" value="1"/>
</dbReference>
<dbReference type="InterPro" id="IPR010138">
    <property type="entry name" value="UDP-diacylglucosamine_Hdrlase"/>
</dbReference>
<comment type="cofactor">
    <cofactor evidence="10">
        <name>Mn(2+)</name>
        <dbReference type="ChEBI" id="CHEBI:29035"/>
    </cofactor>
    <text evidence="10">Binds 2 Mn(2+) ions per subunit in a binuclear metal center.</text>
</comment>
<organism evidence="12 13">
    <name type="scientific">Chitinilyticum piscinae</name>
    <dbReference type="NCBI Taxonomy" id="2866724"/>
    <lineage>
        <taxon>Bacteria</taxon>
        <taxon>Pseudomonadati</taxon>
        <taxon>Pseudomonadota</taxon>
        <taxon>Betaproteobacteria</taxon>
        <taxon>Neisseriales</taxon>
        <taxon>Chitinibacteraceae</taxon>
        <taxon>Chitinilyticum</taxon>
    </lineage>
</organism>
<dbReference type="PANTHER" id="PTHR34990">
    <property type="entry name" value="UDP-2,3-DIACYLGLUCOSAMINE HYDROLASE-RELATED"/>
    <property type="match status" value="1"/>
</dbReference>
<evidence type="ECO:0000256" key="4">
    <source>
        <dbReference type="ARBA" id="ARBA00022556"/>
    </source>
</evidence>
<comment type="function">
    <text evidence="10">Hydrolyzes the pyrophosphate bond of UDP-2,3-diacylglucosamine to yield 2,3-diacylglucosamine 1-phosphate (lipid X) and UMP by catalyzing the attack of water at the alpha-P atom. Involved in the biosynthesis of lipid A, a phosphorylated glycolipid that anchors the lipopolysaccharide to the outer membrane of the cell.</text>
</comment>
<dbReference type="Gene3D" id="3.60.21.10">
    <property type="match status" value="1"/>
</dbReference>
<protein>
    <recommendedName>
        <fullName evidence="10">UDP-2,3-diacylglucosamine hydrolase</fullName>
        <ecNumber evidence="10">3.6.1.54</ecNumber>
    </recommendedName>
    <alternativeName>
        <fullName evidence="10">UDP-2,3-diacylglucosamine diphosphatase</fullName>
    </alternativeName>
</protein>
<comment type="caution">
    <text evidence="12">The sequence shown here is derived from an EMBL/GenBank/DDBJ whole genome shotgun (WGS) entry which is preliminary data.</text>
</comment>
<feature type="binding site" evidence="10">
    <location>
        <position position="43"/>
    </location>
    <ligand>
        <name>Mn(2+)</name>
        <dbReference type="ChEBI" id="CHEBI:29035"/>
        <label>1</label>
    </ligand>
</feature>
<feature type="domain" description="Calcineurin-like phosphoesterase" evidence="11">
    <location>
        <begin position="6"/>
        <end position="202"/>
    </location>
</feature>
<keyword evidence="9 10" id="KW-0464">Manganese</keyword>
<keyword evidence="13" id="KW-1185">Reference proteome</keyword>
<feature type="binding site" evidence="10">
    <location>
        <position position="12"/>
    </location>
    <ligand>
        <name>Mn(2+)</name>
        <dbReference type="ChEBI" id="CHEBI:29035"/>
        <label>1</label>
    </ligand>
</feature>
<dbReference type="NCBIfam" id="TIGR01854">
    <property type="entry name" value="lipid_A_lpxH"/>
    <property type="match status" value="1"/>
</dbReference>
<dbReference type="UniPathway" id="UPA00359">
    <property type="reaction ID" value="UER00480"/>
</dbReference>
<comment type="subcellular location">
    <subcellularLocation>
        <location evidence="10">Cell inner membrane</location>
        <topology evidence="10">Peripheral membrane protein</topology>
        <orientation evidence="10">Cytoplasmic side</orientation>
    </subcellularLocation>
</comment>
<accession>A0A8J7FNX8</accession>
<feature type="binding site" evidence="10">
    <location>
        <position position="82"/>
    </location>
    <ligand>
        <name>Mn(2+)</name>
        <dbReference type="ChEBI" id="CHEBI:29035"/>
        <label>2</label>
    </ligand>
</feature>